<evidence type="ECO:0000313" key="2">
    <source>
        <dbReference type="EnsemblMetazoa" id="XP_016984395.1"/>
    </source>
</evidence>
<dbReference type="OMA" id="MTRHVTS"/>
<reference evidence="4 5" key="2">
    <citation type="submission" date="2025-04" db="UniProtKB">
        <authorList>
            <consortium name="RefSeq"/>
        </authorList>
    </citation>
    <scope>IDENTIFICATION</scope>
</reference>
<dbReference type="AlphaFoldDB" id="A0A6P4FFV2"/>
<keyword evidence="3" id="KW-1185">Reference proteome</keyword>
<dbReference type="OrthoDB" id="7864772at2759"/>
<dbReference type="EnsemblMetazoa" id="XM_017128906.1">
    <property type="protein sequence ID" value="XP_016984395.1"/>
    <property type="gene ID" value="LOC108048339"/>
</dbReference>
<protein>
    <submittedName>
        <fullName evidence="4 5">Uncharacterized protein LOC108048339</fullName>
    </submittedName>
</protein>
<organism evidence="5">
    <name type="scientific">Drosophila rhopaloa</name>
    <name type="common">Fruit fly</name>
    <dbReference type="NCBI Taxonomy" id="1041015"/>
    <lineage>
        <taxon>Eukaryota</taxon>
        <taxon>Metazoa</taxon>
        <taxon>Ecdysozoa</taxon>
        <taxon>Arthropoda</taxon>
        <taxon>Hexapoda</taxon>
        <taxon>Insecta</taxon>
        <taxon>Pterygota</taxon>
        <taxon>Neoptera</taxon>
        <taxon>Endopterygota</taxon>
        <taxon>Diptera</taxon>
        <taxon>Brachycera</taxon>
        <taxon>Muscomorpha</taxon>
        <taxon>Ephydroidea</taxon>
        <taxon>Drosophilidae</taxon>
        <taxon>Drosophila</taxon>
        <taxon>Sophophora</taxon>
    </lineage>
</organism>
<dbReference type="EnsemblMetazoa" id="XM_017128907.2">
    <property type="protein sequence ID" value="XP_016984396.1"/>
    <property type="gene ID" value="LOC108048339"/>
</dbReference>
<dbReference type="RefSeq" id="XP_016984396.1">
    <property type="nucleotide sequence ID" value="XM_017128907.1"/>
</dbReference>
<gene>
    <name evidence="4 5" type="primary">LOC108048339</name>
    <name evidence="2" type="synonym">108048339</name>
</gene>
<evidence type="ECO:0000313" key="3">
    <source>
        <dbReference type="Proteomes" id="UP001652680"/>
    </source>
</evidence>
<evidence type="ECO:0000256" key="1">
    <source>
        <dbReference type="SAM" id="Phobius"/>
    </source>
</evidence>
<keyword evidence="1" id="KW-0812">Transmembrane</keyword>
<evidence type="ECO:0000313" key="4">
    <source>
        <dbReference type="RefSeq" id="XP_016984395.1"/>
    </source>
</evidence>
<dbReference type="Proteomes" id="UP001652680">
    <property type="component" value="Unassembled WGS sequence"/>
</dbReference>
<accession>A0A6P4FFV2</accession>
<dbReference type="GeneID" id="108048339"/>
<feature type="transmembrane region" description="Helical" evidence="1">
    <location>
        <begin position="39"/>
        <end position="60"/>
    </location>
</feature>
<proteinExistence type="predicted"/>
<name>A0A6P4FFV2_DRORH</name>
<dbReference type="RefSeq" id="XP_016984395.1">
    <property type="nucleotide sequence ID" value="XM_017128906.1"/>
</dbReference>
<keyword evidence="1" id="KW-1133">Transmembrane helix</keyword>
<reference evidence="3" key="1">
    <citation type="journal article" date="2021" name="Elife">
        <title>Highly contiguous assemblies of 101 drosophilid genomes.</title>
        <authorList>
            <person name="Kim B.Y."/>
            <person name="Wang J.R."/>
            <person name="Miller D.E."/>
            <person name="Barmina O."/>
            <person name="Delaney E."/>
            <person name="Thompson A."/>
            <person name="Comeault A.A."/>
            <person name="Peede D."/>
            <person name="D'Agostino E.R."/>
            <person name="Pelaez J."/>
            <person name="Aguilar J.M."/>
            <person name="Haji D."/>
            <person name="Matsunaga T."/>
            <person name="Armstrong E.E."/>
            <person name="Zych M."/>
            <person name="Ogawa Y."/>
            <person name="Stamenkovic-Radak M."/>
            <person name="Jelic M."/>
            <person name="Veselinovic M.S."/>
            <person name="Tanaskovic M."/>
            <person name="Eric P."/>
            <person name="Gao J.J."/>
            <person name="Katoh T.K."/>
            <person name="Toda M.J."/>
            <person name="Watabe H."/>
            <person name="Watada M."/>
            <person name="Davis J.S."/>
            <person name="Moyle L.C."/>
            <person name="Manoli G."/>
            <person name="Bertolini E."/>
            <person name="Kostal V."/>
            <person name="Hawley R.S."/>
            <person name="Takahashi A."/>
            <person name="Jones C.D."/>
            <person name="Price D.K."/>
            <person name="Whiteman N."/>
            <person name="Kopp A."/>
            <person name="Matute D.R."/>
            <person name="Petrov D.A."/>
        </authorList>
    </citation>
    <scope>NUCLEOTIDE SEQUENCE [LARGE SCALE GENOMIC DNA]</scope>
</reference>
<sequence>MSQLVQMTRHVTSWLGWTPTAPCDCPPAEEDAFQESSGFVTVMVLYLGMAGLFAALNLCTTSSGDLARARAKRELAALERRQAQRMGRHDRRTGTCLPDWLVKLPSLIREVVAPRRPAIMQQRLRMRQRRQKERELEMERKRLEQETLTWQDVIEEGMEVVAPSSLVPQRQKSFYFDLPSESE</sequence>
<keyword evidence="1" id="KW-0472">Membrane</keyword>
<evidence type="ECO:0000313" key="5">
    <source>
        <dbReference type="RefSeq" id="XP_016984396.1"/>
    </source>
</evidence>
<reference evidence="2" key="3">
    <citation type="submission" date="2025-05" db="UniProtKB">
        <authorList>
            <consortium name="EnsemblMetazoa"/>
        </authorList>
    </citation>
    <scope>IDENTIFICATION</scope>
</reference>